<evidence type="ECO:0000313" key="2">
    <source>
        <dbReference type="Proteomes" id="UP001501556"/>
    </source>
</evidence>
<proteinExistence type="predicted"/>
<gene>
    <name evidence="1" type="ORF">GCM10022407_28510</name>
</gene>
<accession>A0ABP7QG54</accession>
<comment type="caution">
    <text evidence="1">The sequence shown here is derived from an EMBL/GenBank/DDBJ whole genome shotgun (WGS) entry which is preliminary data.</text>
</comment>
<reference evidence="2" key="1">
    <citation type="journal article" date="2019" name="Int. J. Syst. Evol. Microbiol.">
        <title>The Global Catalogue of Microorganisms (GCM) 10K type strain sequencing project: providing services to taxonomists for standard genome sequencing and annotation.</title>
        <authorList>
            <consortium name="The Broad Institute Genomics Platform"/>
            <consortium name="The Broad Institute Genome Sequencing Center for Infectious Disease"/>
            <person name="Wu L."/>
            <person name="Ma J."/>
        </authorList>
    </citation>
    <scope>NUCLEOTIDE SEQUENCE [LARGE SCALE GENOMIC DNA]</scope>
    <source>
        <strain evidence="2">JCM 17217</strain>
    </source>
</reference>
<evidence type="ECO:0000313" key="1">
    <source>
        <dbReference type="EMBL" id="GAA3981546.1"/>
    </source>
</evidence>
<dbReference type="EMBL" id="BAABDI010000020">
    <property type="protein sequence ID" value="GAA3981546.1"/>
    <property type="molecule type" value="Genomic_DNA"/>
</dbReference>
<keyword evidence="2" id="KW-1185">Reference proteome</keyword>
<name>A0ABP7QG54_9BACT</name>
<sequence length="168" mass="19002">MKFAAYLVLMLSDTRFPRQFLCGATSSAFFRRHAMRTPGLFGLLLLTAACGKEPVKPAPDLLGRWNSQQITGTHYDPSGRVLSQGAVPDQGFYLFLTSDSLHFRRSRDNAPHGSYAYRRQGDELVYRLHPTLRCTIAELTDRTLVLRYAPSSVSPGSYYQVDDHHYAR</sequence>
<dbReference type="Proteomes" id="UP001501556">
    <property type="component" value="Unassembled WGS sequence"/>
</dbReference>
<organism evidence="1 2">
    <name type="scientific">Hymenobacter antarcticus</name>
    <dbReference type="NCBI Taxonomy" id="486270"/>
    <lineage>
        <taxon>Bacteria</taxon>
        <taxon>Pseudomonadati</taxon>
        <taxon>Bacteroidota</taxon>
        <taxon>Cytophagia</taxon>
        <taxon>Cytophagales</taxon>
        <taxon>Hymenobacteraceae</taxon>
        <taxon>Hymenobacter</taxon>
    </lineage>
</organism>
<evidence type="ECO:0008006" key="3">
    <source>
        <dbReference type="Google" id="ProtNLM"/>
    </source>
</evidence>
<protein>
    <recommendedName>
        <fullName evidence="3">Lipocalin-like domain-containing protein</fullName>
    </recommendedName>
</protein>